<comment type="caution">
    <text evidence="1">The sequence shown here is derived from an EMBL/GenBank/DDBJ whole genome shotgun (WGS) entry which is preliminary data.</text>
</comment>
<dbReference type="Pfam" id="PF14078">
    <property type="entry name" value="DUF4259"/>
    <property type="match status" value="1"/>
</dbReference>
<organism evidence="1 2">
    <name type="scientific">Acrocarpospora macrocephala</name>
    <dbReference type="NCBI Taxonomy" id="150177"/>
    <lineage>
        <taxon>Bacteria</taxon>
        <taxon>Bacillati</taxon>
        <taxon>Actinomycetota</taxon>
        <taxon>Actinomycetes</taxon>
        <taxon>Streptosporangiales</taxon>
        <taxon>Streptosporangiaceae</taxon>
        <taxon>Acrocarpospora</taxon>
    </lineage>
</organism>
<dbReference type="RefSeq" id="WP_155358231.1">
    <property type="nucleotide sequence ID" value="NZ_BAAAHL010000009.1"/>
</dbReference>
<evidence type="ECO:0000313" key="1">
    <source>
        <dbReference type="EMBL" id="GES12951.1"/>
    </source>
</evidence>
<dbReference type="OrthoDB" id="73183at2"/>
<proteinExistence type="predicted"/>
<dbReference type="Proteomes" id="UP000331127">
    <property type="component" value="Unassembled WGS sequence"/>
</dbReference>
<gene>
    <name evidence="1" type="ORF">Amac_065480</name>
</gene>
<protein>
    <recommendedName>
        <fullName evidence="3">DUF4259 domain-containing protein</fullName>
    </recommendedName>
</protein>
<evidence type="ECO:0000313" key="2">
    <source>
        <dbReference type="Proteomes" id="UP000331127"/>
    </source>
</evidence>
<accession>A0A5M3X033</accession>
<evidence type="ECO:0008006" key="3">
    <source>
        <dbReference type="Google" id="ProtNLM"/>
    </source>
</evidence>
<sequence>MGTWDVGPFDNDHAADWCGHLDDAPAEKRPQLIRRAFTQVMVQEDYLDSDEAVEAIAAAAIVASQRGGQPITSPYAPDFLLEGGTLEIGDDLALLAIRALDRVVAEHSEWRDLWEDADAYPEAAAVIAQLRTALTAVS</sequence>
<dbReference type="AlphaFoldDB" id="A0A5M3X033"/>
<dbReference type="InterPro" id="IPR025355">
    <property type="entry name" value="DUF4259"/>
</dbReference>
<reference evidence="1 2" key="1">
    <citation type="submission" date="2019-10" db="EMBL/GenBank/DDBJ databases">
        <title>Whole genome shotgun sequence of Acrocarpospora macrocephala NBRC 16266.</title>
        <authorList>
            <person name="Ichikawa N."/>
            <person name="Kimura A."/>
            <person name="Kitahashi Y."/>
            <person name="Komaki H."/>
            <person name="Oguchi A."/>
        </authorList>
    </citation>
    <scope>NUCLEOTIDE SEQUENCE [LARGE SCALE GENOMIC DNA]</scope>
    <source>
        <strain evidence="1 2">NBRC 16266</strain>
    </source>
</reference>
<keyword evidence="2" id="KW-1185">Reference proteome</keyword>
<name>A0A5M3X033_9ACTN</name>
<dbReference type="EMBL" id="BLAE01000041">
    <property type="protein sequence ID" value="GES12951.1"/>
    <property type="molecule type" value="Genomic_DNA"/>
</dbReference>